<dbReference type="Proteomes" id="UP001177003">
    <property type="component" value="Chromosome 0"/>
</dbReference>
<reference evidence="2" key="1">
    <citation type="submission" date="2023-04" db="EMBL/GenBank/DDBJ databases">
        <authorList>
            <person name="Vijverberg K."/>
            <person name="Xiong W."/>
            <person name="Schranz E."/>
        </authorList>
    </citation>
    <scope>NUCLEOTIDE SEQUENCE</scope>
</reference>
<name>A0AA35Y3S4_LACSI</name>
<dbReference type="InterPro" id="IPR016024">
    <property type="entry name" value="ARM-type_fold"/>
</dbReference>
<accession>A0AA35Y3S4</accession>
<feature type="region of interest" description="Disordered" evidence="1">
    <location>
        <begin position="260"/>
        <end position="300"/>
    </location>
</feature>
<feature type="compositionally biased region" description="Acidic residues" evidence="1">
    <location>
        <begin position="266"/>
        <end position="294"/>
    </location>
</feature>
<dbReference type="SUPFAM" id="SSF48371">
    <property type="entry name" value="ARM repeat"/>
    <property type="match status" value="1"/>
</dbReference>
<proteinExistence type="predicted"/>
<keyword evidence="3" id="KW-1185">Reference proteome</keyword>
<dbReference type="EMBL" id="OX465086">
    <property type="protein sequence ID" value="CAI9259577.1"/>
    <property type="molecule type" value="Genomic_DNA"/>
</dbReference>
<gene>
    <name evidence="2" type="ORF">LSALG_LOCUS462</name>
</gene>
<evidence type="ECO:0000313" key="3">
    <source>
        <dbReference type="Proteomes" id="UP001177003"/>
    </source>
</evidence>
<protein>
    <submittedName>
        <fullName evidence="2">Uncharacterized protein</fullName>
    </submittedName>
</protein>
<evidence type="ECO:0000313" key="2">
    <source>
        <dbReference type="EMBL" id="CAI9259577.1"/>
    </source>
</evidence>
<organism evidence="2 3">
    <name type="scientific">Lactuca saligna</name>
    <name type="common">Willowleaf lettuce</name>
    <dbReference type="NCBI Taxonomy" id="75948"/>
    <lineage>
        <taxon>Eukaryota</taxon>
        <taxon>Viridiplantae</taxon>
        <taxon>Streptophyta</taxon>
        <taxon>Embryophyta</taxon>
        <taxon>Tracheophyta</taxon>
        <taxon>Spermatophyta</taxon>
        <taxon>Magnoliopsida</taxon>
        <taxon>eudicotyledons</taxon>
        <taxon>Gunneridae</taxon>
        <taxon>Pentapetalae</taxon>
        <taxon>asterids</taxon>
        <taxon>campanulids</taxon>
        <taxon>Asterales</taxon>
        <taxon>Asteraceae</taxon>
        <taxon>Cichorioideae</taxon>
        <taxon>Cichorieae</taxon>
        <taxon>Lactucinae</taxon>
        <taxon>Lactuca</taxon>
    </lineage>
</organism>
<evidence type="ECO:0000256" key="1">
    <source>
        <dbReference type="SAM" id="MobiDB-lite"/>
    </source>
</evidence>
<dbReference type="AlphaFoldDB" id="A0AA35Y3S4"/>
<sequence length="300" mass="33996">MNSVITRKNKGLCVIRGGCVVCTPGRYVYLYSTPRAPEVVVFFLPPVDTLDYSPHAKSIPRVWPFRALILYFPTPKVASRYFLSYIDSYITSPPQEYTHMQVWALVRGTYVARLAKKSTFRYPTMRLIDRLIALTVRHYGECNKPSDMSLPKRKVCGGHYISCLASSYGVDTSGMVLYPIKDIDERALIKIRAVIQGANDLLRIPPNDIVVPLRQVELELDPSLHTQYRARHAPSAAQRGLSLRLIYVTWLNKSDVVFTSGTQHADDDDDGDDGDDDDEDNDDDDDDDDGDEEEENKKEE</sequence>